<sequence>MSQNVFVTGTNSGFGRLITLTLAKKGHTVFATMRDITGRNAAAAEELTKAGEGRVHVVEMAATDDASVNKAVATALEKAGHLDVVVNNAGYAALGLEETLTSEDLLRQYDVNVVGPHRVLRAALPSMRARGKGLVVQISSALGRLVFPVMGAYGSSKFALEALSEAYRYELKATGVELTIVQPGAFPTEFGQKLAVGGEQERAQGYGPFANAVEMMGKSFEKMFSGDNVPSPQLVADAVLTLVEASAGSRPARVVVDPLQGQAAEGLNKAHAEVQKHLLAGMGMGHLAD</sequence>
<dbReference type="OrthoDB" id="5354363at2"/>
<dbReference type="RefSeq" id="WP_136934038.1">
    <property type="nucleotide sequence ID" value="NZ_SSMQ01000057.1"/>
</dbReference>
<dbReference type="Gene3D" id="3.40.50.720">
    <property type="entry name" value="NAD(P)-binding Rossmann-like Domain"/>
    <property type="match status" value="1"/>
</dbReference>
<comment type="similarity">
    <text evidence="1">Belongs to the short-chain dehydrogenases/reductases (SDR) family.</text>
</comment>
<evidence type="ECO:0000313" key="2">
    <source>
        <dbReference type="EMBL" id="TKC99400.1"/>
    </source>
</evidence>
<dbReference type="PANTHER" id="PTHR43976:SF9">
    <property type="entry name" value="OXIDOREDUCTASE"/>
    <property type="match status" value="1"/>
</dbReference>
<proteinExistence type="inferred from homology"/>
<comment type="caution">
    <text evidence="2">The sequence shown here is derived from an EMBL/GenBank/DDBJ whole genome shotgun (WGS) entry which is preliminary data.</text>
</comment>
<dbReference type="InterPro" id="IPR020904">
    <property type="entry name" value="Sc_DH/Rdtase_CS"/>
</dbReference>
<organism evidence="2 3">
    <name type="scientific">Polyangium fumosum</name>
    <dbReference type="NCBI Taxonomy" id="889272"/>
    <lineage>
        <taxon>Bacteria</taxon>
        <taxon>Pseudomonadati</taxon>
        <taxon>Myxococcota</taxon>
        <taxon>Polyangia</taxon>
        <taxon>Polyangiales</taxon>
        <taxon>Polyangiaceae</taxon>
        <taxon>Polyangium</taxon>
    </lineage>
</organism>
<dbReference type="InterPro" id="IPR036291">
    <property type="entry name" value="NAD(P)-bd_dom_sf"/>
</dbReference>
<evidence type="ECO:0000256" key="1">
    <source>
        <dbReference type="RuleBase" id="RU000363"/>
    </source>
</evidence>
<dbReference type="AlphaFoldDB" id="A0A4U1IXV5"/>
<dbReference type="InterPro" id="IPR002347">
    <property type="entry name" value="SDR_fam"/>
</dbReference>
<dbReference type="Pfam" id="PF00106">
    <property type="entry name" value="adh_short"/>
    <property type="match status" value="1"/>
</dbReference>
<dbReference type="PRINTS" id="PR00081">
    <property type="entry name" value="GDHRDH"/>
</dbReference>
<name>A0A4U1IXV5_9BACT</name>
<reference evidence="2 3" key="1">
    <citation type="submission" date="2019-04" db="EMBL/GenBank/DDBJ databases">
        <authorList>
            <person name="Li Y."/>
            <person name="Wang J."/>
        </authorList>
    </citation>
    <scope>NUCLEOTIDE SEQUENCE [LARGE SCALE GENOMIC DNA]</scope>
    <source>
        <strain evidence="2 3">DSM 14668</strain>
    </source>
</reference>
<dbReference type="CDD" id="cd05374">
    <property type="entry name" value="17beta-HSD-like_SDR_c"/>
    <property type="match status" value="1"/>
</dbReference>
<dbReference type="PANTHER" id="PTHR43976">
    <property type="entry name" value="SHORT CHAIN DEHYDROGENASE"/>
    <property type="match status" value="1"/>
</dbReference>
<gene>
    <name evidence="2" type="ORF">E8A74_38160</name>
</gene>
<dbReference type="PRINTS" id="PR00080">
    <property type="entry name" value="SDRFAMILY"/>
</dbReference>
<keyword evidence="3" id="KW-1185">Reference proteome</keyword>
<accession>A0A4U1IXV5</accession>
<dbReference type="PROSITE" id="PS00061">
    <property type="entry name" value="ADH_SHORT"/>
    <property type="match status" value="1"/>
</dbReference>
<protein>
    <submittedName>
        <fullName evidence="2">SDR family oxidoreductase</fullName>
    </submittedName>
</protein>
<dbReference type="SUPFAM" id="SSF51735">
    <property type="entry name" value="NAD(P)-binding Rossmann-fold domains"/>
    <property type="match status" value="1"/>
</dbReference>
<dbReference type="Proteomes" id="UP000309215">
    <property type="component" value="Unassembled WGS sequence"/>
</dbReference>
<dbReference type="EMBL" id="SSMQ01000057">
    <property type="protein sequence ID" value="TKC99400.1"/>
    <property type="molecule type" value="Genomic_DNA"/>
</dbReference>
<evidence type="ECO:0000313" key="3">
    <source>
        <dbReference type="Proteomes" id="UP000309215"/>
    </source>
</evidence>
<dbReference type="InterPro" id="IPR051911">
    <property type="entry name" value="SDR_oxidoreductase"/>
</dbReference>